<evidence type="ECO:0000259" key="1">
    <source>
        <dbReference type="PROSITE" id="PS51480"/>
    </source>
</evidence>
<organism evidence="2 3">
    <name type="scientific">Macrococcus equipercicus</name>
    <dbReference type="NCBI Taxonomy" id="69967"/>
    <lineage>
        <taxon>Bacteria</taxon>
        <taxon>Bacillati</taxon>
        <taxon>Bacillota</taxon>
        <taxon>Bacilli</taxon>
        <taxon>Bacillales</taxon>
        <taxon>Staphylococcaceae</taxon>
        <taxon>Macrococcus</taxon>
    </lineage>
</organism>
<accession>A0ABQ6RBZ4</accession>
<feature type="domain" description="DhaL" evidence="1">
    <location>
        <begin position="7"/>
        <end position="199"/>
    </location>
</feature>
<dbReference type="Proteomes" id="UP000295735">
    <property type="component" value="Unassembled WGS sequence"/>
</dbReference>
<dbReference type="SMART" id="SM01121">
    <property type="entry name" value="Dak1_2"/>
    <property type="match status" value="1"/>
</dbReference>
<evidence type="ECO:0000313" key="3">
    <source>
        <dbReference type="Proteomes" id="UP000295735"/>
    </source>
</evidence>
<protein>
    <submittedName>
        <fullName evidence="2">DAK2 domain-containing protein</fullName>
    </submittedName>
</protein>
<dbReference type="Gene3D" id="1.25.40.340">
    <property type="match status" value="1"/>
</dbReference>
<comment type="caution">
    <text evidence="2">The sequence shown here is derived from an EMBL/GenBank/DDBJ whole genome shotgun (WGS) entry which is preliminary data.</text>
</comment>
<dbReference type="InterPro" id="IPR036117">
    <property type="entry name" value="DhaL_dom_sf"/>
</dbReference>
<keyword evidence="3" id="KW-1185">Reference proteome</keyword>
<dbReference type="Pfam" id="PF02734">
    <property type="entry name" value="Dak2"/>
    <property type="match status" value="1"/>
</dbReference>
<dbReference type="PROSITE" id="PS51480">
    <property type="entry name" value="DHAL"/>
    <property type="match status" value="1"/>
</dbReference>
<dbReference type="PANTHER" id="PTHR33434">
    <property type="entry name" value="DEGV DOMAIN-CONTAINING PROTEIN DR_1986-RELATED"/>
    <property type="match status" value="1"/>
</dbReference>
<dbReference type="Pfam" id="PF21645">
    <property type="entry name" value="FakA-like_M"/>
    <property type="match status" value="1"/>
</dbReference>
<name>A0ABQ6RBZ4_9STAP</name>
<dbReference type="EMBL" id="SCWC02000001">
    <property type="protein sequence ID" value="KAA1042762.1"/>
    <property type="molecule type" value="Genomic_DNA"/>
</dbReference>
<dbReference type="InterPro" id="IPR033470">
    <property type="entry name" value="FakA-like_C"/>
</dbReference>
<dbReference type="PANTHER" id="PTHR33434:SF4">
    <property type="entry name" value="PHOSPHATASE PROTEIN"/>
    <property type="match status" value="1"/>
</dbReference>
<dbReference type="Pfam" id="PF13684">
    <property type="entry name" value="FakA-like_C"/>
    <property type="match status" value="1"/>
</dbReference>
<evidence type="ECO:0000313" key="2">
    <source>
        <dbReference type="EMBL" id="KAA1042762.1"/>
    </source>
</evidence>
<gene>
    <name evidence="2" type="ORF">ERX35_002460</name>
</gene>
<dbReference type="InterPro" id="IPR019986">
    <property type="entry name" value="YloV-like"/>
</dbReference>
<dbReference type="RefSeq" id="WP_149458313.1">
    <property type="nucleotide sequence ID" value="NZ_SCWC02000001.1"/>
</dbReference>
<dbReference type="InterPro" id="IPR048394">
    <property type="entry name" value="FakA-like_M"/>
</dbReference>
<reference evidence="2 3" key="1">
    <citation type="submission" date="2019-09" db="EMBL/GenBank/DDBJ databases">
        <authorList>
            <person name="Mazhar S."/>
            <person name="Altermann E."/>
            <person name="Hill C."/>
            <person name="Mcauliffe O."/>
        </authorList>
    </citation>
    <scope>NUCLEOTIDE SEQUENCE [LARGE SCALE GENOMIC DNA]</scope>
    <source>
        <strain evidence="2 3">ATCC 51831</strain>
    </source>
</reference>
<dbReference type="SUPFAM" id="SSF101473">
    <property type="entry name" value="DhaL-like"/>
    <property type="match status" value="1"/>
</dbReference>
<dbReference type="SMART" id="SM01120">
    <property type="entry name" value="Dak2"/>
    <property type="match status" value="1"/>
</dbReference>
<dbReference type="InterPro" id="IPR050270">
    <property type="entry name" value="DegV_domain_contain"/>
</dbReference>
<dbReference type="NCBIfam" id="TIGR03599">
    <property type="entry name" value="YloV"/>
    <property type="match status" value="1"/>
</dbReference>
<dbReference type="InterPro" id="IPR004007">
    <property type="entry name" value="DhaL_dom"/>
</dbReference>
<sequence length="545" mass="58821">MNKIDGRLFAEMISAGANNLSQNAEYVDSLNVFPVPDGDTGTNMNLSMTSGATETAAHVEAHIGNVGKAFSKGLLMGARGNSGVILSQLFRGFSKAVEEQADIEAKKFAKAFDSGVKTAYKAVMKPVEGTILTVAREAAARGMEVADTSDDVIEIMEAIVEAGNISLKNTPELLPVLKEVGVVDSGGQGLMYVYEGFLAAMKGEAIAPPQAKVDESFVNDDHDFGDVVKTEDIVPGFCTEFMVRFTPGKKPFNEDAFRNDMAEFGDSLLVISDDEIVKTHVHSETPGEALTYGSQYGEIIKIKVENMREQHREVLRKRGIKQSATKEVEKAVITISMGDGITKLFESIGATHVISGGQTMNPSTEDIVKVIEASKCQEAIILPNNKNIIMAAEQAASVVSIPVAVIPSKTIPQGMTAMLSYMPDAELEANKEQMTEALKHVKSGSVTYAVRDTSIDGVEIKKGAFMGLFESKIKVSDVSQQKVCTELLAAMIDDDSEIVTIFKGADAADEDVDALVAHLEEQYEDIEVEVQDGRQPIYSFMFAVE</sequence>
<proteinExistence type="predicted"/>